<dbReference type="PROSITE" id="PS50297">
    <property type="entry name" value="ANK_REP_REGION"/>
    <property type="match status" value="2"/>
</dbReference>
<protein>
    <recommendedName>
        <fullName evidence="14">Peptidase M48 domain-containing protein</fullName>
    </recommendedName>
</protein>
<name>A0A398B372_9BACI</name>
<feature type="repeat" description="ANK" evidence="11">
    <location>
        <begin position="373"/>
        <end position="405"/>
    </location>
</feature>
<dbReference type="Gene3D" id="1.25.40.20">
    <property type="entry name" value="Ankyrin repeat-containing domain"/>
    <property type="match status" value="2"/>
</dbReference>
<evidence type="ECO:0000256" key="13">
    <source>
        <dbReference type="SAM" id="Phobius"/>
    </source>
</evidence>
<evidence type="ECO:0000256" key="9">
    <source>
        <dbReference type="ARBA" id="ARBA00023049"/>
    </source>
</evidence>
<dbReference type="RefSeq" id="WP_119117837.1">
    <property type="nucleotide sequence ID" value="NZ_QWVS01000026.1"/>
</dbReference>
<keyword evidence="7 12" id="KW-0862">Zinc</keyword>
<dbReference type="Pfam" id="PF12796">
    <property type="entry name" value="Ank_2"/>
    <property type="match status" value="1"/>
</dbReference>
<evidence type="ECO:0000256" key="6">
    <source>
        <dbReference type="ARBA" id="ARBA00022801"/>
    </source>
</evidence>
<dbReference type="SMART" id="SM00248">
    <property type="entry name" value="ANK"/>
    <property type="match status" value="3"/>
</dbReference>
<dbReference type="PANTHER" id="PTHR43221:SF1">
    <property type="entry name" value="PROTEASE HTPX"/>
    <property type="match status" value="1"/>
</dbReference>
<dbReference type="CDD" id="cd07325">
    <property type="entry name" value="M48_Ste24p_like"/>
    <property type="match status" value="1"/>
</dbReference>
<dbReference type="Gene3D" id="3.30.2010.10">
    <property type="entry name" value="Metalloproteases ('zincins'), catalytic domain"/>
    <property type="match status" value="1"/>
</dbReference>
<dbReference type="GO" id="GO:0005886">
    <property type="term" value="C:plasma membrane"/>
    <property type="evidence" value="ECO:0007669"/>
    <property type="project" value="UniProtKB-SubCell"/>
</dbReference>
<evidence type="ECO:0000313" key="16">
    <source>
        <dbReference type="Proteomes" id="UP000266016"/>
    </source>
</evidence>
<reference evidence="15 16" key="1">
    <citation type="submission" date="2018-08" db="EMBL/GenBank/DDBJ databases">
        <title>Bacillus jemisoniae sp. nov., Bacillus chryseoplanitiae sp. nov., Bacillus resnikiae sp. nov., and Bacillus frankliniae sp. nov., isolated from Viking spacecraft and associated surfaces.</title>
        <authorList>
            <person name="Seuylemezian A."/>
            <person name="Vaishampayan P."/>
        </authorList>
    </citation>
    <scope>NUCLEOTIDE SEQUENCE [LARGE SCALE GENOMIC DNA]</scope>
    <source>
        <strain evidence="15 16">MA001</strain>
    </source>
</reference>
<dbReference type="GO" id="GO:0004222">
    <property type="term" value="F:metalloendopeptidase activity"/>
    <property type="evidence" value="ECO:0007669"/>
    <property type="project" value="InterPro"/>
</dbReference>
<evidence type="ECO:0000256" key="8">
    <source>
        <dbReference type="ARBA" id="ARBA00022989"/>
    </source>
</evidence>
<dbReference type="Proteomes" id="UP000266016">
    <property type="component" value="Unassembled WGS sequence"/>
</dbReference>
<comment type="caution">
    <text evidence="15">The sequence shown here is derived from an EMBL/GenBank/DDBJ whole genome shotgun (WGS) entry which is preliminary data.</text>
</comment>
<dbReference type="SUPFAM" id="SSF48403">
    <property type="entry name" value="Ankyrin repeat"/>
    <property type="match status" value="1"/>
</dbReference>
<dbReference type="InterPro" id="IPR050083">
    <property type="entry name" value="HtpX_protease"/>
</dbReference>
<feature type="domain" description="Peptidase M48" evidence="14">
    <location>
        <begin position="162"/>
        <end position="247"/>
    </location>
</feature>
<dbReference type="AlphaFoldDB" id="A0A398B372"/>
<keyword evidence="8 13" id="KW-1133">Transmembrane helix</keyword>
<feature type="domain" description="Peptidase M48" evidence="14">
    <location>
        <begin position="70"/>
        <end position="156"/>
    </location>
</feature>
<feature type="transmembrane region" description="Helical" evidence="13">
    <location>
        <begin position="263"/>
        <end position="285"/>
    </location>
</feature>
<keyword evidence="4 13" id="KW-0812">Transmembrane</keyword>
<organism evidence="15 16">
    <name type="scientific">Peribacillus asahii</name>
    <dbReference type="NCBI Taxonomy" id="228899"/>
    <lineage>
        <taxon>Bacteria</taxon>
        <taxon>Bacillati</taxon>
        <taxon>Bacillota</taxon>
        <taxon>Bacilli</taxon>
        <taxon>Bacillales</taxon>
        <taxon>Bacillaceae</taxon>
        <taxon>Peribacillus</taxon>
    </lineage>
</organism>
<dbReference type="PROSITE" id="PS50088">
    <property type="entry name" value="ANK_REPEAT"/>
    <property type="match status" value="3"/>
</dbReference>
<gene>
    <name evidence="15" type="ORF">D1953_14115</name>
</gene>
<dbReference type="InterPro" id="IPR036770">
    <property type="entry name" value="Ankyrin_rpt-contain_sf"/>
</dbReference>
<evidence type="ECO:0000256" key="2">
    <source>
        <dbReference type="ARBA" id="ARBA00022475"/>
    </source>
</evidence>
<dbReference type="InterPro" id="IPR002110">
    <property type="entry name" value="Ankyrin_rpt"/>
</dbReference>
<evidence type="ECO:0000256" key="5">
    <source>
        <dbReference type="ARBA" id="ARBA00022723"/>
    </source>
</evidence>
<dbReference type="EMBL" id="QWVS01000026">
    <property type="protein sequence ID" value="RID84337.1"/>
    <property type="molecule type" value="Genomic_DNA"/>
</dbReference>
<evidence type="ECO:0000256" key="1">
    <source>
        <dbReference type="ARBA" id="ARBA00004651"/>
    </source>
</evidence>
<dbReference type="InterPro" id="IPR001915">
    <property type="entry name" value="Peptidase_M48"/>
</dbReference>
<comment type="cofactor">
    <cofactor evidence="12">
        <name>Zn(2+)</name>
        <dbReference type="ChEBI" id="CHEBI:29105"/>
    </cofactor>
    <text evidence="12">Binds 1 zinc ion per subunit.</text>
</comment>
<keyword evidence="2" id="KW-1003">Cell membrane</keyword>
<evidence type="ECO:0000256" key="3">
    <source>
        <dbReference type="ARBA" id="ARBA00022670"/>
    </source>
</evidence>
<evidence type="ECO:0000259" key="14">
    <source>
        <dbReference type="Pfam" id="PF01435"/>
    </source>
</evidence>
<evidence type="ECO:0000256" key="7">
    <source>
        <dbReference type="ARBA" id="ARBA00022833"/>
    </source>
</evidence>
<keyword evidence="3 12" id="KW-0645">Protease</keyword>
<evidence type="ECO:0000256" key="11">
    <source>
        <dbReference type="PROSITE-ProRule" id="PRU00023"/>
    </source>
</evidence>
<evidence type="ECO:0000256" key="10">
    <source>
        <dbReference type="ARBA" id="ARBA00023136"/>
    </source>
</evidence>
<keyword evidence="9 12" id="KW-0482">Metalloprotease</keyword>
<keyword evidence="5" id="KW-0479">Metal-binding</keyword>
<evidence type="ECO:0000256" key="4">
    <source>
        <dbReference type="ARBA" id="ARBA00022692"/>
    </source>
</evidence>
<dbReference type="Pfam" id="PF01435">
    <property type="entry name" value="Peptidase_M48"/>
    <property type="match status" value="2"/>
</dbReference>
<accession>A0A398B372</accession>
<keyword evidence="10 13" id="KW-0472">Membrane</keyword>
<dbReference type="GO" id="GO:0046872">
    <property type="term" value="F:metal ion binding"/>
    <property type="evidence" value="ECO:0007669"/>
    <property type="project" value="UniProtKB-KW"/>
</dbReference>
<proteinExistence type="inferred from homology"/>
<feature type="transmembrane region" description="Helical" evidence="13">
    <location>
        <begin position="20"/>
        <end position="52"/>
    </location>
</feature>
<keyword evidence="16" id="KW-1185">Reference proteome</keyword>
<feature type="repeat" description="ANK" evidence="11">
    <location>
        <begin position="307"/>
        <end position="339"/>
    </location>
</feature>
<keyword evidence="6 12" id="KW-0378">Hydrolase</keyword>
<evidence type="ECO:0000256" key="12">
    <source>
        <dbReference type="RuleBase" id="RU003983"/>
    </source>
</evidence>
<comment type="similarity">
    <text evidence="12">Belongs to the peptidase M48 family.</text>
</comment>
<sequence>MNEDLQRNLVHNKENIYFGLVLFVSILCYISLAFSIIGIVIILVLALISYFFHAISMAQIRRNAVRISPKQFPEIYIKAERLSVEMGLEKVPAMYVMESMGMLNAFATRFFGKNMVVMYSEIFDLIENDREDEMLFVLAHEFAHLKRRHVLVHFLILPAMWVPFLGESYMRACEYTCDRYAAFYIKDMEAAQNALTILAIGKKLHYRVNQEAFMSQLEEEKGFFTWLSEKLSTHPDLPKRMNSLYHWQNPHEYTLFKERKRHVVLVLFLTLVVSPALLFGIFYAVNKADQFLSEYAWNDDASEYEVENVTELMNAASENDLDTMQREIDGGADLNAKDSDDSTAIHYAVYNDSYEAVELLVQSGSNLDAKDYYGDTPLMIAAMNGNSDIVELLIKNGANKEIKGEEGYTAYEYAEENGDKEIMKLLAE</sequence>
<feature type="repeat" description="ANK" evidence="11">
    <location>
        <begin position="340"/>
        <end position="372"/>
    </location>
</feature>
<dbReference type="PANTHER" id="PTHR43221">
    <property type="entry name" value="PROTEASE HTPX"/>
    <property type="match status" value="1"/>
</dbReference>
<keyword evidence="11" id="KW-0040">ANK repeat</keyword>
<dbReference type="GO" id="GO:0006508">
    <property type="term" value="P:proteolysis"/>
    <property type="evidence" value="ECO:0007669"/>
    <property type="project" value="UniProtKB-KW"/>
</dbReference>
<comment type="subcellular location">
    <subcellularLocation>
        <location evidence="1">Cell membrane</location>
        <topology evidence="1">Multi-pass membrane protein</topology>
    </subcellularLocation>
</comment>
<evidence type="ECO:0000313" key="15">
    <source>
        <dbReference type="EMBL" id="RID84337.1"/>
    </source>
</evidence>